<dbReference type="InterPro" id="IPR012997">
    <property type="entry name" value="RplA"/>
</dbReference>
<dbReference type="CDD" id="cd22268">
    <property type="entry name" value="DPBB_RlpA-like"/>
    <property type="match status" value="1"/>
</dbReference>
<keyword evidence="3" id="KW-0472">Membrane</keyword>
<accession>A0A126T3P5</accession>
<dbReference type="GO" id="GO:0009279">
    <property type="term" value="C:cell outer membrane"/>
    <property type="evidence" value="ECO:0007669"/>
    <property type="project" value="TreeGrafter"/>
</dbReference>
<proteinExistence type="inferred from homology"/>
<comment type="similarity">
    <text evidence="3 4">Belongs to the RlpA family.</text>
</comment>
<dbReference type="EC" id="4.2.2.-" evidence="3"/>
<keyword evidence="3" id="KW-0449">Lipoprotein</keyword>
<dbReference type="Pfam" id="PF03330">
    <property type="entry name" value="DPBB_1"/>
    <property type="match status" value="1"/>
</dbReference>
<keyword evidence="3" id="KW-1003">Cell membrane</keyword>
<dbReference type="Gene3D" id="2.40.40.10">
    <property type="entry name" value="RlpA-like domain"/>
    <property type="match status" value="1"/>
</dbReference>
<keyword evidence="3" id="KW-0564">Palmitate</keyword>
<dbReference type="GO" id="GO:0008932">
    <property type="term" value="F:lytic endotransglycosylase activity"/>
    <property type="evidence" value="ECO:0007669"/>
    <property type="project" value="UniProtKB-UniRule"/>
</dbReference>
<dbReference type="Proteomes" id="UP000030512">
    <property type="component" value="Chromosome"/>
</dbReference>
<organism evidence="6 7">
    <name type="scientific">Methylomonas denitrificans</name>
    <dbReference type="NCBI Taxonomy" id="1538553"/>
    <lineage>
        <taxon>Bacteria</taxon>
        <taxon>Pseudomonadati</taxon>
        <taxon>Pseudomonadota</taxon>
        <taxon>Gammaproteobacteria</taxon>
        <taxon>Methylococcales</taxon>
        <taxon>Methylococcaceae</taxon>
        <taxon>Methylomonas</taxon>
    </lineage>
</organism>
<dbReference type="KEGG" id="mdn:JT25_009440"/>
<evidence type="ECO:0000259" key="5">
    <source>
        <dbReference type="Pfam" id="PF03330"/>
    </source>
</evidence>
<keyword evidence="7" id="KW-1185">Reference proteome</keyword>
<feature type="domain" description="RlpA-like protein double-psi beta-barrel" evidence="5">
    <location>
        <begin position="70"/>
        <end position="158"/>
    </location>
</feature>
<dbReference type="GO" id="GO:0005886">
    <property type="term" value="C:plasma membrane"/>
    <property type="evidence" value="ECO:0007669"/>
    <property type="project" value="UniProtKB-SubCell"/>
</dbReference>
<dbReference type="HAMAP" id="MF_02071">
    <property type="entry name" value="RlpA"/>
    <property type="match status" value="1"/>
</dbReference>
<dbReference type="GO" id="GO:0000270">
    <property type="term" value="P:peptidoglycan metabolic process"/>
    <property type="evidence" value="ECO:0007669"/>
    <property type="project" value="UniProtKB-UniRule"/>
</dbReference>
<evidence type="ECO:0000313" key="7">
    <source>
        <dbReference type="Proteomes" id="UP000030512"/>
    </source>
</evidence>
<reference evidence="6 7" key="1">
    <citation type="journal article" date="2015" name="Environ. Microbiol.">
        <title>Methane oxidation coupled to nitrate reduction under hypoxia by the Gammaproteobacterium Methylomonas denitrificans, sp. nov. type strain FJG1.</title>
        <authorList>
            <person name="Kits K.D."/>
            <person name="Klotz M.G."/>
            <person name="Stein L.Y."/>
        </authorList>
    </citation>
    <scope>NUCLEOTIDE SEQUENCE [LARGE SCALE GENOMIC DNA]</scope>
    <source>
        <strain evidence="6 7">FJG1</strain>
    </source>
</reference>
<evidence type="ECO:0000256" key="3">
    <source>
        <dbReference type="HAMAP-Rule" id="MF_02071"/>
    </source>
</evidence>
<keyword evidence="2 3" id="KW-0961">Cell wall biogenesis/degradation</keyword>
<sequence length="166" mass="17788">MPRNQLVQALANPGFLLILLGLLAGCASEPPRPPGPAQLPTYQNNAAYNRPYTVKGVTYYPLVSANGYRETGLASWYGAESGNRTADGSRFDPQGFSAAHKTLPIPSKVRVTNLRNGRYVDVLINDRGPFSPNRLIDLSQGAAKQIGISGLTEVEVSYLATPSGVE</sequence>
<keyword evidence="1 3" id="KW-0456">Lyase</keyword>
<evidence type="ECO:0000256" key="2">
    <source>
        <dbReference type="ARBA" id="ARBA00023316"/>
    </source>
</evidence>
<dbReference type="InterPro" id="IPR009009">
    <property type="entry name" value="RlpA-like_DPBB"/>
</dbReference>
<comment type="function">
    <text evidence="3">Lytic transglycosylase with a strong preference for naked glycan strands that lack stem peptides.</text>
</comment>
<dbReference type="STRING" id="1538553.JT25_009440"/>
<evidence type="ECO:0000313" key="6">
    <source>
        <dbReference type="EMBL" id="AMK76711.1"/>
    </source>
</evidence>
<dbReference type="OrthoDB" id="9779128at2"/>
<evidence type="ECO:0000256" key="4">
    <source>
        <dbReference type="RuleBase" id="RU003495"/>
    </source>
</evidence>
<comment type="subcellular location">
    <subcellularLocation>
        <location evidence="3">Cell membrane</location>
        <topology evidence="3">Lipid-anchor</topology>
    </subcellularLocation>
</comment>
<dbReference type="RefSeq" id="WP_036279960.1">
    <property type="nucleotide sequence ID" value="NZ_CP014476.1"/>
</dbReference>
<dbReference type="EMBL" id="CP014476">
    <property type="protein sequence ID" value="AMK76711.1"/>
    <property type="molecule type" value="Genomic_DNA"/>
</dbReference>
<evidence type="ECO:0000256" key="1">
    <source>
        <dbReference type="ARBA" id="ARBA00023239"/>
    </source>
</evidence>
<protein>
    <recommendedName>
        <fullName evidence="3">Endolytic peptidoglycan transglycosylase RlpA</fullName>
        <ecNumber evidence="3">4.2.2.-</ecNumber>
    </recommendedName>
</protein>
<dbReference type="PROSITE" id="PS51257">
    <property type="entry name" value="PROKAR_LIPOPROTEIN"/>
    <property type="match status" value="1"/>
</dbReference>
<dbReference type="PANTHER" id="PTHR34183:SF1">
    <property type="entry name" value="ENDOLYTIC PEPTIDOGLYCAN TRANSGLYCOSYLASE RLPA"/>
    <property type="match status" value="1"/>
</dbReference>
<dbReference type="InterPro" id="IPR036908">
    <property type="entry name" value="RlpA-like_sf"/>
</dbReference>
<dbReference type="AlphaFoldDB" id="A0A126T3P5"/>
<dbReference type="InterPro" id="IPR034718">
    <property type="entry name" value="RlpA"/>
</dbReference>
<dbReference type="GO" id="GO:0071555">
    <property type="term" value="P:cell wall organization"/>
    <property type="evidence" value="ECO:0007669"/>
    <property type="project" value="UniProtKB-KW"/>
</dbReference>
<gene>
    <name evidence="3" type="primary">rlpA</name>
    <name evidence="6" type="ORF">JT25_009440</name>
</gene>
<dbReference type="SUPFAM" id="SSF50685">
    <property type="entry name" value="Barwin-like endoglucanases"/>
    <property type="match status" value="1"/>
</dbReference>
<dbReference type="PANTHER" id="PTHR34183">
    <property type="entry name" value="ENDOLYTIC PEPTIDOGLYCAN TRANSGLYCOSYLASE RLPA"/>
    <property type="match status" value="1"/>
</dbReference>
<dbReference type="NCBIfam" id="TIGR00413">
    <property type="entry name" value="rlpA"/>
    <property type="match status" value="1"/>
</dbReference>
<name>A0A126T3P5_9GAMM</name>